<reference evidence="7 8" key="1">
    <citation type="submission" date="2015-05" db="EMBL/GenBank/DDBJ databases">
        <title>Draft genome sequence of Microvirga vignae strain BR3299, a novel nitrogen fixing bacteria isolated from Brazil semi-aired region.</title>
        <authorList>
            <person name="Zilli J.E."/>
            <person name="Passos S.R."/>
            <person name="Leite J."/>
            <person name="Baldani J.I."/>
            <person name="Xavier G.R."/>
            <person name="Rumjaneck N.G."/>
            <person name="Simoes-Araujo J.L."/>
        </authorList>
    </citation>
    <scope>NUCLEOTIDE SEQUENCE [LARGE SCALE GENOMIC DNA]</scope>
    <source>
        <strain evidence="7 8">BR3299</strain>
    </source>
</reference>
<dbReference type="OrthoDB" id="7341345at2"/>
<organism evidence="7 8">
    <name type="scientific">Microvirga vignae</name>
    <dbReference type="NCBI Taxonomy" id="1225564"/>
    <lineage>
        <taxon>Bacteria</taxon>
        <taxon>Pseudomonadati</taxon>
        <taxon>Pseudomonadota</taxon>
        <taxon>Alphaproteobacteria</taxon>
        <taxon>Hyphomicrobiales</taxon>
        <taxon>Methylobacteriaceae</taxon>
        <taxon>Microvirga</taxon>
    </lineage>
</organism>
<evidence type="ECO:0000256" key="6">
    <source>
        <dbReference type="SAM" id="Phobius"/>
    </source>
</evidence>
<dbReference type="Gene3D" id="2.40.50.100">
    <property type="match status" value="1"/>
</dbReference>
<keyword evidence="4 6" id="KW-0472">Membrane</keyword>
<keyword evidence="3 6" id="KW-1133">Transmembrane helix</keyword>
<dbReference type="GO" id="GO:0016020">
    <property type="term" value="C:membrane"/>
    <property type="evidence" value="ECO:0007669"/>
    <property type="project" value="UniProtKB-SubCell"/>
</dbReference>
<dbReference type="PANTHER" id="PTHR30386">
    <property type="entry name" value="MEMBRANE FUSION SUBUNIT OF EMRAB-TOLC MULTIDRUG EFFLUX PUMP"/>
    <property type="match status" value="1"/>
</dbReference>
<dbReference type="SUPFAM" id="SSF51230">
    <property type="entry name" value="Single hybrid motif"/>
    <property type="match status" value="1"/>
</dbReference>
<evidence type="ECO:0000256" key="3">
    <source>
        <dbReference type="ARBA" id="ARBA00022989"/>
    </source>
</evidence>
<dbReference type="InterPro" id="IPR050739">
    <property type="entry name" value="MFP"/>
</dbReference>
<dbReference type="CDD" id="cd06850">
    <property type="entry name" value="biotinyl_domain"/>
    <property type="match status" value="1"/>
</dbReference>
<accession>A0A0H1R416</accession>
<dbReference type="Proteomes" id="UP000035489">
    <property type="component" value="Unassembled WGS sequence"/>
</dbReference>
<comment type="subcellular location">
    <subcellularLocation>
        <location evidence="1">Membrane</location>
        <topology evidence="1">Single-pass membrane protein</topology>
    </subcellularLocation>
</comment>
<evidence type="ECO:0000256" key="5">
    <source>
        <dbReference type="SAM" id="Coils"/>
    </source>
</evidence>
<dbReference type="PATRIC" id="fig|1225564.3.peg.458"/>
<keyword evidence="2 6" id="KW-0812">Transmembrane</keyword>
<evidence type="ECO:0000313" key="7">
    <source>
        <dbReference type="EMBL" id="KLK89853.1"/>
    </source>
</evidence>
<name>A0A0H1R416_9HYPH</name>
<evidence type="ECO:0000256" key="4">
    <source>
        <dbReference type="ARBA" id="ARBA00023136"/>
    </source>
</evidence>
<protein>
    <submittedName>
        <fullName evidence="7">Multidrug transporter</fullName>
    </submittedName>
</protein>
<dbReference type="InterPro" id="IPR011053">
    <property type="entry name" value="Single_hybrid_motif"/>
</dbReference>
<dbReference type="STRING" id="1225564.AA309_28985"/>
<evidence type="ECO:0000256" key="1">
    <source>
        <dbReference type="ARBA" id="ARBA00004167"/>
    </source>
</evidence>
<dbReference type="RefSeq" id="WP_047192496.1">
    <property type="nucleotide sequence ID" value="NZ_LCYG01000115.1"/>
</dbReference>
<dbReference type="EMBL" id="LCYG01000115">
    <property type="protein sequence ID" value="KLK89853.1"/>
    <property type="molecule type" value="Genomic_DNA"/>
</dbReference>
<keyword evidence="5" id="KW-0175">Coiled coil</keyword>
<evidence type="ECO:0000313" key="8">
    <source>
        <dbReference type="Proteomes" id="UP000035489"/>
    </source>
</evidence>
<comment type="caution">
    <text evidence="7">The sequence shown here is derived from an EMBL/GenBank/DDBJ whole genome shotgun (WGS) entry which is preliminary data.</text>
</comment>
<keyword evidence="8" id="KW-1185">Reference proteome</keyword>
<evidence type="ECO:0000256" key="2">
    <source>
        <dbReference type="ARBA" id="ARBA00022692"/>
    </source>
</evidence>
<sequence>MKRLRKQPRIDVLDAQQRSSSGKLGRMIYLALVVLFLGSLAYYLIGSMVVLSIDGTVLKERYSVGASYPGKVVDVYVKEGDQVEAGTPLLRVESFEMVQELANFALRDSDLSIREGQLKGKLIAFEAVSPLAERTARETQMTASQFEAVSGRGIVSSLSKDDALRNSLQAAERVAQLQSEKSATEYELKLLQQSRAIFREAIGKLNSIYDNGYLRASMPGIVGAKVPIPGQIVKFGDELMQINGGSSYILAYLPDDYLFNITEGMPVKVKGGAQSAKGRIDAILTVADALPAEFQNMFRPRDRSRLARITLDEKNPFAVSQKVTISGCAFGYCWAR</sequence>
<dbReference type="AlphaFoldDB" id="A0A0H1R416"/>
<feature type="transmembrane region" description="Helical" evidence="6">
    <location>
        <begin position="27"/>
        <end position="45"/>
    </location>
</feature>
<gene>
    <name evidence="7" type="ORF">AA309_28985</name>
</gene>
<proteinExistence type="predicted"/>
<feature type="coiled-coil region" evidence="5">
    <location>
        <begin position="160"/>
        <end position="194"/>
    </location>
</feature>
<dbReference type="PANTHER" id="PTHR30386:SF26">
    <property type="entry name" value="TRANSPORT PROTEIN COMB"/>
    <property type="match status" value="1"/>
</dbReference>